<dbReference type="InterPro" id="IPR007621">
    <property type="entry name" value="TPM_dom"/>
</dbReference>
<evidence type="ECO:0000256" key="1">
    <source>
        <dbReference type="SAM" id="Phobius"/>
    </source>
</evidence>
<evidence type="ECO:0000259" key="3">
    <source>
        <dbReference type="Pfam" id="PF04536"/>
    </source>
</evidence>
<dbReference type="EMBL" id="CP106735">
    <property type="protein sequence ID" value="UXX79097.1"/>
    <property type="molecule type" value="Genomic_DNA"/>
</dbReference>
<keyword evidence="2" id="KW-0732">Signal</keyword>
<dbReference type="PANTHER" id="PTHR30373:SF2">
    <property type="entry name" value="UPF0603 PROTEIN YGCG"/>
    <property type="match status" value="1"/>
</dbReference>
<accession>A0ABY6CYV4</accession>
<feature type="chain" id="PRO_5046329590" evidence="2">
    <location>
        <begin position="25"/>
        <end position="287"/>
    </location>
</feature>
<gene>
    <name evidence="4" type="ORF">N7E81_17225</name>
</gene>
<keyword evidence="1" id="KW-1133">Transmembrane helix</keyword>
<name>A0ABY6CYV4_9BACT</name>
<reference evidence="4" key="1">
    <citation type="submission" date="2022-10" db="EMBL/GenBank/DDBJ databases">
        <title>Comparative genomics and taxonomic characterization of three novel marine species of genus Reichenbachiella exhibiting antioxidant and polysaccharide degradation activities.</title>
        <authorList>
            <person name="Muhammad N."/>
            <person name="Lee Y.-J."/>
            <person name="Ko J."/>
            <person name="Kim S.-G."/>
        </authorList>
    </citation>
    <scope>NUCLEOTIDE SEQUENCE</scope>
    <source>
        <strain evidence="4">Wsw4-B4</strain>
    </source>
</reference>
<dbReference type="Proteomes" id="UP001062165">
    <property type="component" value="Chromosome"/>
</dbReference>
<feature type="domain" description="TPM" evidence="3">
    <location>
        <begin position="37"/>
        <end position="160"/>
    </location>
</feature>
<keyword evidence="5" id="KW-1185">Reference proteome</keyword>
<dbReference type="PANTHER" id="PTHR30373">
    <property type="entry name" value="UPF0603 PROTEIN YGCG"/>
    <property type="match status" value="1"/>
</dbReference>
<feature type="signal peptide" evidence="2">
    <location>
        <begin position="1"/>
        <end position="24"/>
    </location>
</feature>
<dbReference type="RefSeq" id="WP_263050840.1">
    <property type="nucleotide sequence ID" value="NZ_CP106735.1"/>
</dbReference>
<proteinExistence type="predicted"/>
<keyword evidence="1" id="KW-0812">Transmembrane</keyword>
<feature type="transmembrane region" description="Helical" evidence="1">
    <location>
        <begin position="184"/>
        <end position="203"/>
    </location>
</feature>
<feature type="transmembrane region" description="Helical" evidence="1">
    <location>
        <begin position="210"/>
        <end position="243"/>
    </location>
</feature>
<dbReference type="Gene3D" id="3.10.310.50">
    <property type="match status" value="1"/>
</dbReference>
<protein>
    <submittedName>
        <fullName evidence="4">YgcG family protein</fullName>
    </submittedName>
</protein>
<sequence>MKIKNIKTLFVAISFIFLSNLTIAQDYVPVPELKQRVTDLTQTISSNNLEYLEDKIARFEQEKGSQIAILILPTTAPEEIEQYSIRVAEKWKIGRGGVDDGVLMIIAKDDRKLRIDVGYGLEGAIPDIYAKRIIENIITPEFRHGQFAVGINGGLDAIINLINGEDLPAVTQANHKPQGSGKRMSIWLMVFGVIALSVIKSMIKKSSIKYAIAIAIAILLGFLFADILMGIISLVVSLVMLFGNSSGRGGGGYYGGSGGGFSSGRGGFGGFSGGGGGFGGGGASGGW</sequence>
<evidence type="ECO:0000256" key="2">
    <source>
        <dbReference type="SAM" id="SignalP"/>
    </source>
</evidence>
<evidence type="ECO:0000313" key="4">
    <source>
        <dbReference type="EMBL" id="UXX79097.1"/>
    </source>
</evidence>
<organism evidence="4 5">
    <name type="scientific">Reichenbachiella carrageenanivorans</name>
    <dbReference type="NCBI Taxonomy" id="2979869"/>
    <lineage>
        <taxon>Bacteria</taxon>
        <taxon>Pseudomonadati</taxon>
        <taxon>Bacteroidota</taxon>
        <taxon>Cytophagia</taxon>
        <taxon>Cytophagales</taxon>
        <taxon>Reichenbachiellaceae</taxon>
        <taxon>Reichenbachiella</taxon>
    </lineage>
</organism>
<dbReference type="Pfam" id="PF04536">
    <property type="entry name" value="TPM_phosphatase"/>
    <property type="match status" value="1"/>
</dbReference>
<evidence type="ECO:0000313" key="5">
    <source>
        <dbReference type="Proteomes" id="UP001062165"/>
    </source>
</evidence>
<keyword evidence="1" id="KW-0472">Membrane</keyword>